<proteinExistence type="predicted"/>
<evidence type="ECO:0000313" key="2">
    <source>
        <dbReference type="Proteomes" id="UP000238390"/>
    </source>
</evidence>
<organism evidence="1 2">
    <name type="scientific">Pseudomonas paraeruginosa</name>
    <dbReference type="NCBI Taxonomy" id="2994495"/>
    <lineage>
        <taxon>Bacteria</taxon>
        <taxon>Pseudomonadati</taxon>
        <taxon>Pseudomonadota</taxon>
        <taxon>Gammaproteobacteria</taxon>
        <taxon>Pseudomonadales</taxon>
        <taxon>Pseudomonadaceae</taxon>
        <taxon>Pseudomonas</taxon>
    </lineage>
</organism>
<evidence type="ECO:0000313" key="1">
    <source>
        <dbReference type="EMBL" id="AVK07559.1"/>
    </source>
</evidence>
<accession>A0A2R3J070</accession>
<gene>
    <name evidence="1" type="ORF">CSB93_5788</name>
</gene>
<dbReference type="Proteomes" id="UP000238390">
    <property type="component" value="Chromosome"/>
</dbReference>
<dbReference type="AlphaFoldDB" id="A0A2R3J070"/>
<dbReference type="EMBL" id="CP027169">
    <property type="protein sequence ID" value="AVK07559.1"/>
    <property type="molecule type" value="Genomic_DNA"/>
</dbReference>
<reference evidence="1 2" key="1">
    <citation type="submission" date="2018-02" db="EMBL/GenBank/DDBJ databases">
        <title>FDA/CDC Antimicrobial Resistant Isolate Bank Genome Sequencing.</title>
        <authorList>
            <person name="Benahmed F.H."/>
            <person name="Lutgring J.D."/>
            <person name="Yoo B."/>
            <person name="Machado M."/>
            <person name="Brown A."/>
            <person name="McAllister G."/>
            <person name="Perry A."/>
            <person name="Halpin A.L."/>
            <person name="Vavikolanu K."/>
            <person name="Ott S."/>
            <person name="Zhao X."/>
            <person name="Tallon L.J."/>
            <person name="Sadzewicz L."/>
            <person name="Aluvathingal J."/>
            <person name="Nadendla S."/>
            <person name="Voskania-kordi A."/>
            <person name="Simonyan V."/>
            <person name="Patel J."/>
            <person name="Shawar R.M."/>
        </authorList>
    </citation>
    <scope>NUCLEOTIDE SEQUENCE [LARGE SCALE GENOMIC DNA]</scope>
    <source>
        <strain evidence="1 2">AR_0356</strain>
    </source>
</reference>
<sequence length="50" mass="5314">MGYATPVMGQAFDPQTLLLADWNRGTTRAATGLEAQAAFISRHGHAQRGA</sequence>
<protein>
    <submittedName>
        <fullName evidence="1">Uncharacterized protein</fullName>
    </submittedName>
</protein>
<name>A0A2R3J070_9PSED</name>
<keyword evidence="2" id="KW-1185">Reference proteome</keyword>